<evidence type="ECO:0000259" key="11">
    <source>
        <dbReference type="Pfam" id="PF09334"/>
    </source>
</evidence>
<accession>W9CRV2</accession>
<organism evidence="13 14">
    <name type="scientific">Sclerotinia borealis (strain F-4128)</name>
    <dbReference type="NCBI Taxonomy" id="1432307"/>
    <lineage>
        <taxon>Eukaryota</taxon>
        <taxon>Fungi</taxon>
        <taxon>Dikarya</taxon>
        <taxon>Ascomycota</taxon>
        <taxon>Pezizomycotina</taxon>
        <taxon>Leotiomycetes</taxon>
        <taxon>Helotiales</taxon>
        <taxon>Sclerotiniaceae</taxon>
        <taxon>Sclerotinia</taxon>
    </lineage>
</organism>
<protein>
    <recommendedName>
        <fullName evidence="9">Probable methionine--tRNA ligase, mitochondrial</fullName>
        <ecNumber evidence="2">6.1.1.10</ecNumber>
    </recommendedName>
</protein>
<dbReference type="Proteomes" id="UP000019487">
    <property type="component" value="Unassembled WGS sequence"/>
</dbReference>
<keyword evidence="4 10" id="KW-0547">Nucleotide-binding</keyword>
<evidence type="ECO:0000256" key="6">
    <source>
        <dbReference type="ARBA" id="ARBA00022917"/>
    </source>
</evidence>
<dbReference type="SUPFAM" id="SSF47323">
    <property type="entry name" value="Anticodon-binding domain of a subclass of class I aminoacyl-tRNA synthetases"/>
    <property type="match status" value="1"/>
</dbReference>
<evidence type="ECO:0000256" key="1">
    <source>
        <dbReference type="ARBA" id="ARBA00005594"/>
    </source>
</evidence>
<dbReference type="OrthoDB" id="24670at2759"/>
<proteinExistence type="inferred from homology"/>
<feature type="domain" description="Methionyl-tRNA synthetase anticodon-binding" evidence="12">
    <location>
        <begin position="458"/>
        <end position="538"/>
    </location>
</feature>
<dbReference type="STRING" id="1432307.W9CRV2"/>
<dbReference type="GO" id="GO:0004825">
    <property type="term" value="F:methionine-tRNA ligase activity"/>
    <property type="evidence" value="ECO:0007669"/>
    <property type="project" value="UniProtKB-EC"/>
</dbReference>
<evidence type="ECO:0000256" key="7">
    <source>
        <dbReference type="ARBA" id="ARBA00023146"/>
    </source>
</evidence>
<dbReference type="InterPro" id="IPR009080">
    <property type="entry name" value="tRNAsynth_Ia_anticodon-bd"/>
</dbReference>
<dbReference type="GO" id="GO:0006431">
    <property type="term" value="P:methionyl-tRNA aminoacylation"/>
    <property type="evidence" value="ECO:0007669"/>
    <property type="project" value="InterPro"/>
</dbReference>
<dbReference type="InterPro" id="IPR014758">
    <property type="entry name" value="Met-tRNA_synth"/>
</dbReference>
<dbReference type="Pfam" id="PF19303">
    <property type="entry name" value="Anticodon_3"/>
    <property type="match status" value="1"/>
</dbReference>
<dbReference type="PANTHER" id="PTHR43326">
    <property type="entry name" value="METHIONYL-TRNA SYNTHETASE"/>
    <property type="match status" value="1"/>
</dbReference>
<comment type="caution">
    <text evidence="13">The sequence shown here is derived from an EMBL/GenBank/DDBJ whole genome shotgun (WGS) entry which is preliminary data.</text>
</comment>
<dbReference type="Pfam" id="PF09334">
    <property type="entry name" value="tRNA-synt_1g"/>
    <property type="match status" value="1"/>
</dbReference>
<dbReference type="InterPro" id="IPR041872">
    <property type="entry name" value="Anticodon_Met"/>
</dbReference>
<evidence type="ECO:0000256" key="2">
    <source>
        <dbReference type="ARBA" id="ARBA00012838"/>
    </source>
</evidence>
<dbReference type="InterPro" id="IPR033911">
    <property type="entry name" value="MetRS_core"/>
</dbReference>
<gene>
    <name evidence="13" type="ORF">SBOR_2322</name>
</gene>
<evidence type="ECO:0000256" key="3">
    <source>
        <dbReference type="ARBA" id="ARBA00022598"/>
    </source>
</evidence>
<dbReference type="CDD" id="cd07957">
    <property type="entry name" value="Anticodon_Ia_Met"/>
    <property type="match status" value="1"/>
</dbReference>
<dbReference type="SUPFAM" id="SSF52374">
    <property type="entry name" value="Nucleotidylyl transferase"/>
    <property type="match status" value="1"/>
</dbReference>
<dbReference type="InterPro" id="IPR014729">
    <property type="entry name" value="Rossmann-like_a/b/a_fold"/>
</dbReference>
<name>W9CRV2_SCLBF</name>
<dbReference type="PANTHER" id="PTHR43326:SF1">
    <property type="entry name" value="METHIONINE--TRNA LIGASE, MITOCHONDRIAL"/>
    <property type="match status" value="1"/>
</dbReference>
<keyword evidence="6 10" id="KW-0648">Protein biosynthesis</keyword>
<comment type="catalytic activity">
    <reaction evidence="8">
        <text>tRNA(Met) + L-methionine + ATP = L-methionyl-tRNA(Met) + AMP + diphosphate</text>
        <dbReference type="Rhea" id="RHEA:13481"/>
        <dbReference type="Rhea" id="RHEA-COMP:9667"/>
        <dbReference type="Rhea" id="RHEA-COMP:9698"/>
        <dbReference type="ChEBI" id="CHEBI:30616"/>
        <dbReference type="ChEBI" id="CHEBI:33019"/>
        <dbReference type="ChEBI" id="CHEBI:57844"/>
        <dbReference type="ChEBI" id="CHEBI:78442"/>
        <dbReference type="ChEBI" id="CHEBI:78530"/>
        <dbReference type="ChEBI" id="CHEBI:456215"/>
        <dbReference type="EC" id="6.1.1.10"/>
    </reaction>
</comment>
<keyword evidence="5 10" id="KW-0067">ATP-binding</keyword>
<dbReference type="Gene3D" id="2.170.220.10">
    <property type="match status" value="1"/>
</dbReference>
<evidence type="ECO:0000256" key="4">
    <source>
        <dbReference type="ARBA" id="ARBA00022741"/>
    </source>
</evidence>
<dbReference type="HOGENOM" id="CLU_009710_9_0_1"/>
<reference evidence="13 14" key="1">
    <citation type="journal article" date="2014" name="Genome Announc.">
        <title>Draft genome sequence of Sclerotinia borealis, a psychrophilic plant pathogenic fungus.</title>
        <authorList>
            <person name="Mardanov A.V."/>
            <person name="Beletsky A.V."/>
            <person name="Kadnikov V.V."/>
            <person name="Ignatov A.N."/>
            <person name="Ravin N.V."/>
        </authorList>
    </citation>
    <scope>NUCLEOTIDE SEQUENCE [LARGE SCALE GENOMIC DNA]</scope>
    <source>
        <strain evidence="14">F-4157</strain>
    </source>
</reference>
<evidence type="ECO:0000256" key="5">
    <source>
        <dbReference type="ARBA" id="ARBA00022840"/>
    </source>
</evidence>
<dbReference type="InterPro" id="IPR015413">
    <property type="entry name" value="Methionyl/Leucyl_tRNA_Synth"/>
</dbReference>
<evidence type="ECO:0000313" key="14">
    <source>
        <dbReference type="Proteomes" id="UP000019487"/>
    </source>
</evidence>
<dbReference type="NCBIfam" id="TIGR00398">
    <property type="entry name" value="metG"/>
    <property type="match status" value="1"/>
</dbReference>
<evidence type="ECO:0000259" key="12">
    <source>
        <dbReference type="Pfam" id="PF19303"/>
    </source>
</evidence>
<dbReference type="AlphaFoldDB" id="W9CRV2"/>
<dbReference type="Gene3D" id="1.10.730.10">
    <property type="entry name" value="Isoleucyl-tRNA Synthetase, Domain 1"/>
    <property type="match status" value="1"/>
</dbReference>
<evidence type="ECO:0000256" key="8">
    <source>
        <dbReference type="ARBA" id="ARBA00047364"/>
    </source>
</evidence>
<evidence type="ECO:0000313" key="13">
    <source>
        <dbReference type="EMBL" id="ESZ97294.1"/>
    </source>
</evidence>
<sequence length="580" mass="65784">MYGLNPLLRGSSQSRARSLLKAGWVCSSCRAVPIPKARYYSSVTNSKKPYYVTTPIFYVNAEPHVGHLYTMVLADVLKRWHVLKGEKAILCTGTDEHGMKIQRAAAQAGTLPKEFCDIGAETFKKLAQRAGLSNDHFVRTTDQDHKEAVEYIWYMLKEREYIYESKHEGWYCVSDETFYPESAIEKRLDPYTGVTFIASQETGKVVEWTSEKNYHFRLSAFKDQLLEFYEKNPDFVVPLTRMKDVVNEVSRGLQDLSISRPSDRLSWGIRVPDDESQTIYVWLDALVNYITKAGYPWAPGKETAGGWPADVQVIGKDIVRFHCIYWPAFLLALNLQPPKQIMAHAHWTMDNQKMSKSVGNVVNPFFAIDRFGVDAMRYYLIHDGGIKEDSSYGNEHIVERYKKGLQKGLGNLVSRLTRPKVWNVRSCVEAAHSGGLPNPNISTFQQIDLLNNVRPKANDKMQELNPGAALHVIMDIVFETNKYLQDEAPWNLAKSEDPEAKERLISAVYHAAEAVRIVGILLQPYMPEKASLLLDMIGVLAERRTYEYAIRGADPSYGDAQIPLGRCAWDALFPPLAVET</sequence>
<dbReference type="InterPro" id="IPR023457">
    <property type="entry name" value="Met-tRNA_synth_2"/>
</dbReference>
<feature type="domain" description="Methionyl/Leucyl tRNA synthetase" evidence="11">
    <location>
        <begin position="50"/>
        <end position="416"/>
    </location>
</feature>
<comment type="similarity">
    <text evidence="1 10">Belongs to the class-I aminoacyl-tRNA synthetase family.</text>
</comment>
<evidence type="ECO:0000256" key="10">
    <source>
        <dbReference type="RuleBase" id="RU363039"/>
    </source>
</evidence>
<dbReference type="PRINTS" id="PR01041">
    <property type="entry name" value="TRNASYNTHMET"/>
</dbReference>
<dbReference type="Gene3D" id="3.40.50.620">
    <property type="entry name" value="HUPs"/>
    <property type="match status" value="1"/>
</dbReference>
<keyword evidence="14" id="KW-1185">Reference proteome</keyword>
<dbReference type="CDD" id="cd00814">
    <property type="entry name" value="MetRS_core"/>
    <property type="match status" value="1"/>
</dbReference>
<dbReference type="EMBL" id="AYSA01000093">
    <property type="protein sequence ID" value="ESZ97294.1"/>
    <property type="molecule type" value="Genomic_DNA"/>
</dbReference>
<dbReference type="EC" id="6.1.1.10" evidence="2"/>
<dbReference type="FunFam" id="2.170.220.10:FF:000001">
    <property type="entry name" value="methionine--tRNA ligase, mitochondrial"/>
    <property type="match status" value="1"/>
</dbReference>
<dbReference type="GO" id="GO:0005524">
    <property type="term" value="F:ATP binding"/>
    <property type="evidence" value="ECO:0007669"/>
    <property type="project" value="UniProtKB-KW"/>
</dbReference>
<keyword evidence="7 10" id="KW-0030">Aminoacyl-tRNA synthetase</keyword>
<evidence type="ECO:0000256" key="9">
    <source>
        <dbReference type="ARBA" id="ARBA00068817"/>
    </source>
</evidence>
<keyword evidence="3 10" id="KW-0436">Ligase</keyword>
<dbReference type="GO" id="GO:0005739">
    <property type="term" value="C:mitochondrion"/>
    <property type="evidence" value="ECO:0007669"/>
    <property type="project" value="UniProtKB-ARBA"/>
</dbReference>